<dbReference type="CDD" id="cd00082">
    <property type="entry name" value="HisKA"/>
    <property type="match status" value="1"/>
</dbReference>
<feature type="coiled-coil region" evidence="14">
    <location>
        <begin position="208"/>
        <end position="245"/>
    </location>
</feature>
<dbReference type="CDD" id="cd16922">
    <property type="entry name" value="HATPase_EvgS-ArcB-TorS-like"/>
    <property type="match status" value="1"/>
</dbReference>
<evidence type="ECO:0000313" key="19">
    <source>
        <dbReference type="Proteomes" id="UP000001868"/>
    </source>
</evidence>
<evidence type="ECO:0000256" key="4">
    <source>
        <dbReference type="ARBA" id="ARBA00022553"/>
    </source>
</evidence>
<evidence type="ECO:0000256" key="3">
    <source>
        <dbReference type="ARBA" id="ARBA00012438"/>
    </source>
</evidence>
<dbReference type="CDD" id="cd17546">
    <property type="entry name" value="REC_hyHK_CKI1_RcsC-like"/>
    <property type="match status" value="1"/>
</dbReference>
<dbReference type="InterPro" id="IPR005467">
    <property type="entry name" value="His_kinase_dom"/>
</dbReference>
<evidence type="ECO:0000259" key="16">
    <source>
        <dbReference type="PROSITE" id="PS50109"/>
    </source>
</evidence>
<comment type="catalytic activity">
    <reaction evidence="1">
        <text>ATP + protein L-histidine = ADP + protein N-phospho-L-histidine.</text>
        <dbReference type="EC" id="2.7.13.3"/>
    </reaction>
</comment>
<evidence type="ECO:0000256" key="6">
    <source>
        <dbReference type="ARBA" id="ARBA00022692"/>
    </source>
</evidence>
<evidence type="ECO:0000256" key="7">
    <source>
        <dbReference type="ARBA" id="ARBA00022741"/>
    </source>
</evidence>
<dbReference type="KEGG" id="pzu:PHZ_c0557"/>
<keyword evidence="9" id="KW-0067">ATP-binding</keyword>
<reference evidence="18 19" key="1">
    <citation type="journal article" date="2008" name="BMC Genomics">
        <title>Complete genome of Phenylobacterium zucineum - a novel facultative intracellular bacterium isolated from human erythroleukemia cell line K562.</title>
        <authorList>
            <person name="Luo Y."/>
            <person name="Xu X."/>
            <person name="Ding Z."/>
            <person name="Liu Z."/>
            <person name="Zhang B."/>
            <person name="Yan Z."/>
            <person name="Sun J."/>
            <person name="Hu S."/>
            <person name="Hu X."/>
        </authorList>
    </citation>
    <scope>NUCLEOTIDE SEQUENCE [LARGE SCALE GENOMIC DNA]</scope>
    <source>
        <strain evidence="18 19">HLK1</strain>
    </source>
</reference>
<dbReference type="Proteomes" id="UP000001868">
    <property type="component" value="Chromosome"/>
</dbReference>
<accession>B4REY3</accession>
<organism evidence="18 19">
    <name type="scientific">Phenylobacterium zucineum (strain HLK1)</name>
    <dbReference type="NCBI Taxonomy" id="450851"/>
    <lineage>
        <taxon>Bacteria</taxon>
        <taxon>Pseudomonadati</taxon>
        <taxon>Pseudomonadota</taxon>
        <taxon>Alphaproteobacteria</taxon>
        <taxon>Caulobacterales</taxon>
        <taxon>Caulobacteraceae</taxon>
        <taxon>Phenylobacterium</taxon>
    </lineage>
</organism>
<proteinExistence type="predicted"/>
<dbReference type="STRING" id="450851.PHZ_c0557"/>
<dbReference type="Gene3D" id="3.30.565.10">
    <property type="entry name" value="Histidine kinase-like ATPase, C-terminal domain"/>
    <property type="match status" value="1"/>
</dbReference>
<dbReference type="SUPFAM" id="SSF47384">
    <property type="entry name" value="Homodimeric domain of signal transducing histidine kinase"/>
    <property type="match status" value="1"/>
</dbReference>
<dbReference type="Pfam" id="PF02518">
    <property type="entry name" value="HATPase_c"/>
    <property type="match status" value="1"/>
</dbReference>
<dbReference type="GO" id="GO:0000155">
    <property type="term" value="F:phosphorelay sensor kinase activity"/>
    <property type="evidence" value="ECO:0007669"/>
    <property type="project" value="InterPro"/>
</dbReference>
<keyword evidence="7" id="KW-0547">Nucleotide-binding</keyword>
<keyword evidence="12 15" id="KW-0472">Membrane</keyword>
<evidence type="ECO:0000256" key="1">
    <source>
        <dbReference type="ARBA" id="ARBA00000085"/>
    </source>
</evidence>
<dbReference type="PROSITE" id="PS50109">
    <property type="entry name" value="HIS_KIN"/>
    <property type="match status" value="1"/>
</dbReference>
<dbReference type="SMART" id="SM00448">
    <property type="entry name" value="REC"/>
    <property type="match status" value="1"/>
</dbReference>
<dbReference type="InterPro" id="IPR011006">
    <property type="entry name" value="CheY-like_superfamily"/>
</dbReference>
<keyword evidence="11" id="KW-0902">Two-component regulatory system</keyword>
<dbReference type="PANTHER" id="PTHR45339">
    <property type="entry name" value="HYBRID SIGNAL TRANSDUCTION HISTIDINE KINASE J"/>
    <property type="match status" value="1"/>
</dbReference>
<dbReference type="InterPro" id="IPR004358">
    <property type="entry name" value="Sig_transdc_His_kin-like_C"/>
</dbReference>
<keyword evidence="8 18" id="KW-0418">Kinase</keyword>
<gene>
    <name evidence="18" type="ordered locus">PHZ_c0557</name>
</gene>
<dbReference type="SMART" id="SM00388">
    <property type="entry name" value="HisKA"/>
    <property type="match status" value="1"/>
</dbReference>
<evidence type="ECO:0000256" key="13">
    <source>
        <dbReference type="PROSITE-ProRule" id="PRU00169"/>
    </source>
</evidence>
<dbReference type="InterPro" id="IPR003661">
    <property type="entry name" value="HisK_dim/P_dom"/>
</dbReference>
<dbReference type="Gene3D" id="1.10.287.130">
    <property type="match status" value="1"/>
</dbReference>
<evidence type="ECO:0000259" key="17">
    <source>
        <dbReference type="PROSITE" id="PS50110"/>
    </source>
</evidence>
<feature type="domain" description="Response regulatory" evidence="17">
    <location>
        <begin position="489"/>
        <end position="606"/>
    </location>
</feature>
<dbReference type="OrthoDB" id="9813151at2"/>
<name>B4REY3_PHEZH</name>
<keyword evidence="5" id="KW-0808">Transferase</keyword>
<keyword evidence="14" id="KW-0175">Coiled coil</keyword>
<keyword evidence="19" id="KW-1185">Reference proteome</keyword>
<dbReference type="eggNOG" id="COG2205">
    <property type="taxonomic scope" value="Bacteria"/>
</dbReference>
<evidence type="ECO:0000256" key="11">
    <source>
        <dbReference type="ARBA" id="ARBA00023012"/>
    </source>
</evidence>
<feature type="transmembrane region" description="Helical" evidence="15">
    <location>
        <begin position="93"/>
        <end position="114"/>
    </location>
</feature>
<dbReference type="PRINTS" id="PR00344">
    <property type="entry name" value="BCTRLSENSOR"/>
</dbReference>
<dbReference type="FunFam" id="1.10.287.130:FF:000004">
    <property type="entry name" value="Ethylene receptor 1"/>
    <property type="match status" value="1"/>
</dbReference>
<feature type="transmembrane region" description="Helical" evidence="15">
    <location>
        <begin position="120"/>
        <end position="137"/>
    </location>
</feature>
<dbReference type="Pfam" id="PF00512">
    <property type="entry name" value="HisKA"/>
    <property type="match status" value="1"/>
</dbReference>
<dbReference type="InterPro" id="IPR036097">
    <property type="entry name" value="HisK_dim/P_sf"/>
</dbReference>
<dbReference type="eggNOG" id="COG0784">
    <property type="taxonomic scope" value="Bacteria"/>
</dbReference>
<dbReference type="PROSITE" id="PS50110">
    <property type="entry name" value="RESPONSE_REGULATORY"/>
    <property type="match status" value="1"/>
</dbReference>
<dbReference type="RefSeq" id="WP_012521119.1">
    <property type="nucleotide sequence ID" value="NC_011144.1"/>
</dbReference>
<sequence>MSDGAEDRPQMRVAVGEAYSPYQLTLAGLIFPIGGHMAFNALGAIAALLLGHPLIAALAFASATAIDIVQQRLLRRWLRTSGEADQVRGYRRLALLSAVRVSTYLVPSVAMVLAGGLGEMAYFWVQAGTLIAIALSAGALSRTIFWGFVTPVLVAAGVTCLTTLPPAPAGAVLLGLAIMLALLAMISNNTTQAISGWHAAFNANLALVRELEIARDQAVAERAAADRAREEARQANRAKSNFLATMSHEIRTPMNGVLGMAQLLKRDEADPQQIARLDTLIDSGEYLLSILNDILDVSKIDAGRLEILSRPEDLRLLLDRLVGFWVGRAIEKGLALNLTMGSGAPDFVLTDALRLRQILFNLVGNALKFTETGGVEVIVTGQPARDGVVLTRFSVRDTGPGIAPGDLPRLFDRFSQGDEAEIRKFGGTGLGLAIVRQLAELMGGEVAVESRLGAGSTFHVEIPLTLASAAPAAPLAAAPAASQPAGGLRVLAVDDNAVNLLVLEQVLGACGALVVKATGARESLELAEGQPFDLILMDIQMPEMTGIEALEQLRAGASPNRLTPVVALTADVTSGGRERYMALGFAEHASKPIQIPDLLATIDRAVAAPPRDARVA</sequence>
<evidence type="ECO:0000313" key="18">
    <source>
        <dbReference type="EMBL" id="ACG76971.1"/>
    </source>
</evidence>
<evidence type="ECO:0000256" key="14">
    <source>
        <dbReference type="SAM" id="Coils"/>
    </source>
</evidence>
<dbReference type="InterPro" id="IPR003594">
    <property type="entry name" value="HATPase_dom"/>
</dbReference>
<dbReference type="SUPFAM" id="SSF55874">
    <property type="entry name" value="ATPase domain of HSP90 chaperone/DNA topoisomerase II/histidine kinase"/>
    <property type="match status" value="1"/>
</dbReference>
<dbReference type="EC" id="2.7.13.3" evidence="3"/>
<feature type="domain" description="Histidine kinase" evidence="16">
    <location>
        <begin position="245"/>
        <end position="466"/>
    </location>
</feature>
<evidence type="ECO:0000256" key="2">
    <source>
        <dbReference type="ARBA" id="ARBA00004370"/>
    </source>
</evidence>
<feature type="transmembrane region" description="Helical" evidence="15">
    <location>
        <begin position="144"/>
        <end position="164"/>
    </location>
</feature>
<evidence type="ECO:0000256" key="15">
    <source>
        <dbReference type="SAM" id="Phobius"/>
    </source>
</evidence>
<dbReference type="FunFam" id="3.30.565.10:FF:000010">
    <property type="entry name" value="Sensor histidine kinase RcsC"/>
    <property type="match status" value="1"/>
</dbReference>
<evidence type="ECO:0000256" key="10">
    <source>
        <dbReference type="ARBA" id="ARBA00022989"/>
    </source>
</evidence>
<dbReference type="GO" id="GO:0016020">
    <property type="term" value="C:membrane"/>
    <property type="evidence" value="ECO:0007669"/>
    <property type="project" value="UniProtKB-SubCell"/>
</dbReference>
<feature type="transmembrane region" description="Helical" evidence="15">
    <location>
        <begin position="45"/>
        <end position="69"/>
    </location>
</feature>
<protein>
    <recommendedName>
        <fullName evidence="3">histidine kinase</fullName>
        <ecNumber evidence="3">2.7.13.3</ecNumber>
    </recommendedName>
</protein>
<keyword evidence="6 15" id="KW-0812">Transmembrane</keyword>
<evidence type="ECO:0000256" key="12">
    <source>
        <dbReference type="ARBA" id="ARBA00023136"/>
    </source>
</evidence>
<comment type="subcellular location">
    <subcellularLocation>
        <location evidence="2">Membrane</location>
    </subcellularLocation>
</comment>
<dbReference type="EMBL" id="CP000747">
    <property type="protein sequence ID" value="ACG76971.1"/>
    <property type="molecule type" value="Genomic_DNA"/>
</dbReference>
<dbReference type="SUPFAM" id="SSF52172">
    <property type="entry name" value="CheY-like"/>
    <property type="match status" value="1"/>
</dbReference>
<feature type="transmembrane region" description="Helical" evidence="15">
    <location>
        <begin position="21"/>
        <end position="39"/>
    </location>
</feature>
<dbReference type="AlphaFoldDB" id="B4REY3"/>
<dbReference type="GO" id="GO:0005524">
    <property type="term" value="F:ATP binding"/>
    <property type="evidence" value="ECO:0007669"/>
    <property type="project" value="UniProtKB-KW"/>
</dbReference>
<dbReference type="Gene3D" id="3.40.50.2300">
    <property type="match status" value="1"/>
</dbReference>
<feature type="modified residue" description="4-aspartylphosphate" evidence="13">
    <location>
        <position position="538"/>
    </location>
</feature>
<dbReference type="InterPro" id="IPR036890">
    <property type="entry name" value="HATPase_C_sf"/>
</dbReference>
<dbReference type="SMART" id="SM00387">
    <property type="entry name" value="HATPase_c"/>
    <property type="match status" value="1"/>
</dbReference>
<evidence type="ECO:0000256" key="5">
    <source>
        <dbReference type="ARBA" id="ARBA00022679"/>
    </source>
</evidence>
<keyword evidence="4 13" id="KW-0597">Phosphoprotein</keyword>
<dbReference type="HOGENOM" id="CLU_000445_114_75_5"/>
<dbReference type="Pfam" id="PF00072">
    <property type="entry name" value="Response_reg"/>
    <property type="match status" value="1"/>
</dbReference>
<dbReference type="PANTHER" id="PTHR45339:SF5">
    <property type="entry name" value="HISTIDINE KINASE"/>
    <property type="match status" value="1"/>
</dbReference>
<dbReference type="InterPro" id="IPR001789">
    <property type="entry name" value="Sig_transdc_resp-reg_receiver"/>
</dbReference>
<evidence type="ECO:0000256" key="8">
    <source>
        <dbReference type="ARBA" id="ARBA00022777"/>
    </source>
</evidence>
<keyword evidence="10 15" id="KW-1133">Transmembrane helix</keyword>
<evidence type="ECO:0000256" key="9">
    <source>
        <dbReference type="ARBA" id="ARBA00022840"/>
    </source>
</evidence>